<organism evidence="7 8">
    <name type="scientific">Desulfovibrio falkowii</name>
    <dbReference type="NCBI Taxonomy" id="3136602"/>
    <lineage>
        <taxon>Bacteria</taxon>
        <taxon>Pseudomonadati</taxon>
        <taxon>Thermodesulfobacteriota</taxon>
        <taxon>Desulfovibrionia</taxon>
        <taxon>Desulfovibrionales</taxon>
        <taxon>Desulfovibrionaceae</taxon>
        <taxon>Desulfovibrio</taxon>
    </lineage>
</organism>
<keyword evidence="2 6" id="KW-0255">Endonuclease</keyword>
<comment type="similarity">
    <text evidence="6">Belongs to the vsr family.</text>
</comment>
<keyword evidence="4 6" id="KW-0378">Hydrolase</keyword>
<reference evidence="7 8" key="1">
    <citation type="journal article" date="2025" name="Int. J. Syst. Evol. Microbiol.">
        <title>Desulfovibrio falkowii sp. nov., Porphyromonas miyakawae sp. nov., Mediterraneibacter flintii sp. nov. and Owariibacterium komagatae gen. nov., sp. nov., isolated from human faeces.</title>
        <authorList>
            <person name="Hamaguchi T."/>
            <person name="Ohara M."/>
            <person name="Hisatomi A."/>
            <person name="Sekiguchi K."/>
            <person name="Takeda J.I."/>
            <person name="Ueyama J."/>
            <person name="Ito M."/>
            <person name="Nishiwaki H."/>
            <person name="Ogi T."/>
            <person name="Hirayama M."/>
            <person name="Ohkuma M."/>
            <person name="Sakamoto M."/>
            <person name="Ohno K."/>
        </authorList>
    </citation>
    <scope>NUCLEOTIDE SEQUENCE [LARGE SCALE GENOMIC DNA]</scope>
    <source>
        <strain evidence="7 8">13CB8C</strain>
    </source>
</reference>
<dbReference type="NCBIfam" id="TIGR00632">
    <property type="entry name" value="vsr"/>
    <property type="match status" value="1"/>
</dbReference>
<dbReference type="Pfam" id="PF03852">
    <property type="entry name" value="Vsr"/>
    <property type="match status" value="1"/>
</dbReference>
<evidence type="ECO:0000256" key="5">
    <source>
        <dbReference type="ARBA" id="ARBA00023204"/>
    </source>
</evidence>
<dbReference type="Gene3D" id="3.40.960.10">
    <property type="entry name" value="VSR Endonuclease"/>
    <property type="match status" value="1"/>
</dbReference>
<dbReference type="EMBL" id="BAAFSG010000001">
    <property type="protein sequence ID" value="GAB1254795.1"/>
    <property type="molecule type" value="Genomic_DNA"/>
</dbReference>
<dbReference type="InterPro" id="IPR004603">
    <property type="entry name" value="DNA_mismatch_endonuc_vsr"/>
</dbReference>
<dbReference type="SUPFAM" id="SSF52980">
    <property type="entry name" value="Restriction endonuclease-like"/>
    <property type="match status" value="1"/>
</dbReference>
<evidence type="ECO:0000256" key="1">
    <source>
        <dbReference type="ARBA" id="ARBA00022722"/>
    </source>
</evidence>
<dbReference type="RefSeq" id="WP_407844968.1">
    <property type="nucleotide sequence ID" value="NZ_BAAFSG010000001.1"/>
</dbReference>
<dbReference type="Proteomes" id="UP001628192">
    <property type="component" value="Unassembled WGS sequence"/>
</dbReference>
<evidence type="ECO:0000256" key="4">
    <source>
        <dbReference type="ARBA" id="ARBA00022801"/>
    </source>
</evidence>
<dbReference type="GO" id="GO:0004519">
    <property type="term" value="F:endonuclease activity"/>
    <property type="evidence" value="ECO:0007669"/>
    <property type="project" value="UniProtKB-KW"/>
</dbReference>
<evidence type="ECO:0000313" key="7">
    <source>
        <dbReference type="EMBL" id="GAB1254795.1"/>
    </source>
</evidence>
<evidence type="ECO:0000313" key="8">
    <source>
        <dbReference type="Proteomes" id="UP001628192"/>
    </source>
</evidence>
<dbReference type="PIRSF" id="PIRSF018267">
    <property type="entry name" value="VSR_endonuc"/>
    <property type="match status" value="1"/>
</dbReference>
<dbReference type="InterPro" id="IPR011335">
    <property type="entry name" value="Restrct_endonuc-II-like"/>
</dbReference>
<name>A0ABQ0EAF4_9BACT</name>
<keyword evidence="3 6" id="KW-0227">DNA damage</keyword>
<comment type="caution">
    <text evidence="7">The sequence shown here is derived from an EMBL/GenBank/DDBJ whole genome shotgun (WGS) entry which is preliminary data.</text>
</comment>
<dbReference type="EC" id="3.1.-.-" evidence="6"/>
<protein>
    <recommendedName>
        <fullName evidence="6">Very short patch repair endonuclease</fullName>
        <ecNumber evidence="6">3.1.-.-</ecNumber>
    </recommendedName>
</protein>
<gene>
    <name evidence="7" type="ORF">Defa_22820</name>
</gene>
<keyword evidence="8" id="KW-1185">Reference proteome</keyword>
<keyword evidence="5 6" id="KW-0234">DNA repair</keyword>
<comment type="function">
    <text evidence="6">May nick specific sequences that contain T:G mispairs resulting from m5C-deamination.</text>
</comment>
<evidence type="ECO:0000256" key="2">
    <source>
        <dbReference type="ARBA" id="ARBA00022759"/>
    </source>
</evidence>
<evidence type="ECO:0000256" key="3">
    <source>
        <dbReference type="ARBA" id="ARBA00022763"/>
    </source>
</evidence>
<dbReference type="CDD" id="cd00221">
    <property type="entry name" value="Vsr"/>
    <property type="match status" value="1"/>
</dbReference>
<proteinExistence type="inferred from homology"/>
<sequence length="148" mass="17100">MADIVDSATRSRMMSGIRGKNTRPEVLVRSLLHRKGFRFRLQVSTLPGRPDIVLPRYRAVIFVNGCFWHGHDCHLFRLPATRTEFWHSKIENNRNRDRRVREELLAAGWRVGVVWECALRGAGRDLEGVANHLAHWLYGNETETGVRA</sequence>
<accession>A0ABQ0EAF4</accession>
<keyword evidence="1 6" id="KW-0540">Nuclease</keyword>
<evidence type="ECO:0000256" key="6">
    <source>
        <dbReference type="PIRNR" id="PIRNR018267"/>
    </source>
</evidence>